<dbReference type="InterPro" id="IPR000415">
    <property type="entry name" value="Nitroreductase-like"/>
</dbReference>
<dbReference type="AlphaFoldDB" id="A0A0D8I5Z2"/>
<gene>
    <name evidence="3" type="ORF">CACET_c24090</name>
</gene>
<keyword evidence="4" id="KW-1185">Reference proteome</keyword>
<dbReference type="KEGG" id="cace:CACET_c24090"/>
<protein>
    <submittedName>
        <fullName evidence="3">Nitroreductase</fullName>
    </submittedName>
</protein>
<name>A0A0D8I5Z2_9CLOT</name>
<comment type="similarity">
    <text evidence="1">Belongs to the nitroreductase family.</text>
</comment>
<keyword evidence="2" id="KW-0560">Oxidoreductase</keyword>
<dbReference type="SUPFAM" id="SSF55469">
    <property type="entry name" value="FMN-dependent nitroreductase-like"/>
    <property type="match status" value="1"/>
</dbReference>
<dbReference type="PATRIC" id="fig|84022.5.peg.2696"/>
<dbReference type="InterPro" id="IPR029479">
    <property type="entry name" value="Nitroreductase"/>
</dbReference>
<dbReference type="RefSeq" id="WP_044826515.1">
    <property type="nucleotide sequence ID" value="NZ_CP009687.1"/>
</dbReference>
<sequence length="175" mass="19952">MLDLLKKRRSIRKFKKTKVEKEKIDALVKAALLSPSSRSIRPWEFIVVTEEMLIGDLSKSKEHGSSFLKDAPLAIVVLGDESKSDVWVEDTSIASVLIQMMAESMDLGSCWIQIRGRKHNAETTAEAYIKKVLDIPEEIKIESIIAIGYPDEEKPSYVEEDLPYEKVFFNIYKES</sequence>
<evidence type="ECO:0000313" key="4">
    <source>
        <dbReference type="Proteomes" id="UP000035704"/>
    </source>
</evidence>
<dbReference type="GO" id="GO:0016491">
    <property type="term" value="F:oxidoreductase activity"/>
    <property type="evidence" value="ECO:0007669"/>
    <property type="project" value="UniProtKB-KW"/>
</dbReference>
<proteinExistence type="inferred from homology"/>
<dbReference type="Pfam" id="PF00881">
    <property type="entry name" value="Nitroreductase"/>
    <property type="match status" value="2"/>
</dbReference>
<evidence type="ECO:0000256" key="2">
    <source>
        <dbReference type="ARBA" id="ARBA00023002"/>
    </source>
</evidence>
<dbReference type="Proteomes" id="UP000035704">
    <property type="component" value="Chromosome"/>
</dbReference>
<reference evidence="3 4" key="1">
    <citation type="submission" date="2014-10" db="EMBL/GenBank/DDBJ databases">
        <title>Genome sequence of Clostridium aceticum DSM 1496.</title>
        <authorList>
            <person name="Poehlein A."/>
            <person name="Schiel-Bengelsdorf B."/>
            <person name="Gottschalk G."/>
            <person name="Duerre P."/>
            <person name="Daniel R."/>
        </authorList>
    </citation>
    <scope>NUCLEOTIDE SEQUENCE [LARGE SCALE GENOMIC DNA]</scope>
    <source>
        <strain evidence="3 4">DSM 1496</strain>
    </source>
</reference>
<organism evidence="3 4">
    <name type="scientific">Clostridium aceticum</name>
    <dbReference type="NCBI Taxonomy" id="84022"/>
    <lineage>
        <taxon>Bacteria</taxon>
        <taxon>Bacillati</taxon>
        <taxon>Bacillota</taxon>
        <taxon>Clostridia</taxon>
        <taxon>Eubacteriales</taxon>
        <taxon>Clostridiaceae</taxon>
        <taxon>Clostridium</taxon>
    </lineage>
</organism>
<evidence type="ECO:0000256" key="1">
    <source>
        <dbReference type="ARBA" id="ARBA00007118"/>
    </source>
</evidence>
<evidence type="ECO:0000313" key="3">
    <source>
        <dbReference type="EMBL" id="AKL95855.1"/>
    </source>
</evidence>
<dbReference type="PANTHER" id="PTHR43673:SF10">
    <property type="entry name" value="NADH DEHYDROGENASE_NAD(P)H NITROREDUCTASE XCC3605-RELATED"/>
    <property type="match status" value="1"/>
</dbReference>
<accession>A0A0D8I5Z2</accession>
<dbReference type="OrthoDB" id="9783470at2"/>
<dbReference type="CDD" id="cd02151">
    <property type="entry name" value="nitroreductase"/>
    <property type="match status" value="1"/>
</dbReference>
<dbReference type="STRING" id="84022.CACET_c24090"/>
<dbReference type="EMBL" id="CP009687">
    <property type="protein sequence ID" value="AKL95855.1"/>
    <property type="molecule type" value="Genomic_DNA"/>
</dbReference>
<dbReference type="PANTHER" id="PTHR43673">
    <property type="entry name" value="NAD(P)H NITROREDUCTASE YDGI-RELATED"/>
    <property type="match status" value="1"/>
</dbReference>
<dbReference type="Gene3D" id="3.40.109.10">
    <property type="entry name" value="NADH Oxidase"/>
    <property type="match status" value="1"/>
</dbReference>